<dbReference type="Pfam" id="PF01790">
    <property type="entry name" value="LGT"/>
    <property type="match status" value="1"/>
</dbReference>
<gene>
    <name evidence="7 8" type="primary">lgt</name>
    <name evidence="8" type="ORF">TTHT_1865</name>
</gene>
<feature type="transmembrane region" description="Helical" evidence="7">
    <location>
        <begin position="82"/>
        <end position="107"/>
    </location>
</feature>
<evidence type="ECO:0000256" key="3">
    <source>
        <dbReference type="ARBA" id="ARBA00022679"/>
    </source>
</evidence>
<evidence type="ECO:0000256" key="6">
    <source>
        <dbReference type="ARBA" id="ARBA00023136"/>
    </source>
</evidence>
<feature type="transmembrane region" description="Helical" evidence="7">
    <location>
        <begin position="12"/>
        <end position="32"/>
    </location>
</feature>
<dbReference type="AlphaFoldDB" id="A0A7R6PNH1"/>
<dbReference type="PANTHER" id="PTHR30589">
    <property type="entry name" value="PROLIPOPROTEIN DIACYLGLYCERYL TRANSFERASE"/>
    <property type="match status" value="1"/>
</dbReference>
<dbReference type="KEGG" id="thyd:TTHT_1865"/>
<evidence type="ECO:0000313" key="8">
    <source>
        <dbReference type="EMBL" id="BBB33322.1"/>
    </source>
</evidence>
<keyword evidence="5 7" id="KW-1133">Transmembrane helix</keyword>
<proteinExistence type="inferred from homology"/>
<evidence type="ECO:0000256" key="1">
    <source>
        <dbReference type="ARBA" id="ARBA00007150"/>
    </source>
</evidence>
<dbReference type="GO" id="GO:0005886">
    <property type="term" value="C:plasma membrane"/>
    <property type="evidence" value="ECO:0007669"/>
    <property type="project" value="UniProtKB-SubCell"/>
</dbReference>
<dbReference type="RefSeq" id="WP_201327629.1">
    <property type="nucleotide sequence ID" value="NZ_AP017470.1"/>
</dbReference>
<keyword evidence="8" id="KW-0449">Lipoprotein</keyword>
<keyword evidence="9" id="KW-1185">Reference proteome</keyword>
<evidence type="ECO:0000256" key="7">
    <source>
        <dbReference type="HAMAP-Rule" id="MF_01147"/>
    </source>
</evidence>
<feature type="transmembrane region" description="Helical" evidence="7">
    <location>
        <begin position="52"/>
        <end position="70"/>
    </location>
</feature>
<comment type="pathway">
    <text evidence="7">Protein modification; lipoprotein biosynthesis (diacylglyceryl transfer).</text>
</comment>
<feature type="binding site" evidence="7">
    <location>
        <position position="133"/>
    </location>
    <ligand>
        <name>a 1,2-diacyl-sn-glycero-3-phospho-(1'-sn-glycerol)</name>
        <dbReference type="ChEBI" id="CHEBI:64716"/>
    </ligand>
</feature>
<dbReference type="UniPathway" id="UPA00664"/>
<evidence type="ECO:0000256" key="5">
    <source>
        <dbReference type="ARBA" id="ARBA00022989"/>
    </source>
</evidence>
<dbReference type="GO" id="GO:0042158">
    <property type="term" value="P:lipoprotein biosynthetic process"/>
    <property type="evidence" value="ECO:0007669"/>
    <property type="project" value="UniProtKB-UniRule"/>
</dbReference>
<sequence>MHPKLIEIGNFYIPTYGFFVALGVIVGVWLTLKLAAKEGFDKKQIDQISNLAIYSILGGLLGSKLLLIIVDLKYYIQNPGDLLYVVRSGGVYYGGLIGGLVTGIYFFRKYKLPVWKVGDVAAPHIALGQFFGRLGCFSAGCCYGKACSCGWGVTFHSEFAHNVVGTPLGVPLYPTQLMHAFSNLAIFLLLRFYFYPKKKFDGQILWLYVFFYSITRFIIEFFRGDTVRGFVFGILSTSQFISVIMFFVAVFMLYKLKAEKGKNA</sequence>
<keyword evidence="2 7" id="KW-1003">Cell membrane</keyword>
<dbReference type="HAMAP" id="MF_01147">
    <property type="entry name" value="Lgt"/>
    <property type="match status" value="1"/>
</dbReference>
<dbReference type="GO" id="GO:0008961">
    <property type="term" value="F:phosphatidylglycerol-prolipoprotein diacylglyceryl transferase activity"/>
    <property type="evidence" value="ECO:0007669"/>
    <property type="project" value="UniProtKB-UniRule"/>
</dbReference>
<feature type="transmembrane region" description="Helical" evidence="7">
    <location>
        <begin position="230"/>
        <end position="254"/>
    </location>
</feature>
<dbReference type="PANTHER" id="PTHR30589:SF0">
    <property type="entry name" value="PHOSPHATIDYLGLYCEROL--PROLIPOPROTEIN DIACYLGLYCERYL TRANSFERASE"/>
    <property type="match status" value="1"/>
</dbReference>
<organism evidence="8 9">
    <name type="scientific">Thermotomaculum hydrothermale</name>
    <dbReference type="NCBI Taxonomy" id="981385"/>
    <lineage>
        <taxon>Bacteria</taxon>
        <taxon>Pseudomonadati</taxon>
        <taxon>Acidobacteriota</taxon>
        <taxon>Holophagae</taxon>
        <taxon>Thermotomaculales</taxon>
        <taxon>Thermotomaculaceae</taxon>
        <taxon>Thermotomaculum</taxon>
    </lineage>
</organism>
<reference evidence="8 9" key="1">
    <citation type="journal article" date="2012" name="Extremophiles">
        <title>Thermotomaculum hydrothermale gen. nov., sp. nov., a novel heterotrophic thermophile within the phylum Acidobacteria from a deep-sea hydrothermal vent chimney in the Southern Okinawa Trough.</title>
        <authorList>
            <person name="Izumi H."/>
            <person name="Nunoura T."/>
            <person name="Miyazaki M."/>
            <person name="Mino S."/>
            <person name="Toki T."/>
            <person name="Takai K."/>
            <person name="Sako Y."/>
            <person name="Sawabe T."/>
            <person name="Nakagawa S."/>
        </authorList>
    </citation>
    <scope>NUCLEOTIDE SEQUENCE [LARGE SCALE GENOMIC DNA]</scope>
    <source>
        <strain evidence="8 9">AC55</strain>
    </source>
</reference>
<dbReference type="EC" id="2.5.1.145" evidence="7"/>
<keyword evidence="3 7" id="KW-0808">Transferase</keyword>
<comment type="subcellular location">
    <subcellularLocation>
        <location evidence="7">Cell membrane</location>
        <topology evidence="7">Multi-pass membrane protein</topology>
    </subcellularLocation>
</comment>
<keyword evidence="4 7" id="KW-0812">Transmembrane</keyword>
<feature type="transmembrane region" description="Helical" evidence="7">
    <location>
        <begin position="206"/>
        <end position="224"/>
    </location>
</feature>
<comment type="function">
    <text evidence="7">Catalyzes the transfer of the diacylglyceryl group from phosphatidylglycerol to the sulfhydryl group of the N-terminal cysteine of a prolipoprotein, the first step in the formation of mature lipoproteins.</text>
</comment>
<dbReference type="Proteomes" id="UP000595564">
    <property type="component" value="Chromosome"/>
</dbReference>
<evidence type="ECO:0000256" key="2">
    <source>
        <dbReference type="ARBA" id="ARBA00022475"/>
    </source>
</evidence>
<dbReference type="InterPro" id="IPR001640">
    <property type="entry name" value="Lgt"/>
</dbReference>
<dbReference type="EMBL" id="AP017470">
    <property type="protein sequence ID" value="BBB33322.1"/>
    <property type="molecule type" value="Genomic_DNA"/>
</dbReference>
<accession>A0A7R6PNH1</accession>
<comment type="catalytic activity">
    <reaction evidence="7">
        <text>L-cysteinyl-[prolipoprotein] + a 1,2-diacyl-sn-glycero-3-phospho-(1'-sn-glycerol) = an S-1,2-diacyl-sn-glyceryl-L-cysteinyl-[prolipoprotein] + sn-glycerol 1-phosphate + H(+)</text>
        <dbReference type="Rhea" id="RHEA:56712"/>
        <dbReference type="Rhea" id="RHEA-COMP:14679"/>
        <dbReference type="Rhea" id="RHEA-COMP:14680"/>
        <dbReference type="ChEBI" id="CHEBI:15378"/>
        <dbReference type="ChEBI" id="CHEBI:29950"/>
        <dbReference type="ChEBI" id="CHEBI:57685"/>
        <dbReference type="ChEBI" id="CHEBI:64716"/>
        <dbReference type="ChEBI" id="CHEBI:140658"/>
        <dbReference type="EC" id="2.5.1.145"/>
    </reaction>
</comment>
<comment type="similarity">
    <text evidence="1 7">Belongs to the Lgt family.</text>
</comment>
<evidence type="ECO:0000313" key="9">
    <source>
        <dbReference type="Proteomes" id="UP000595564"/>
    </source>
</evidence>
<keyword evidence="6 7" id="KW-0472">Membrane</keyword>
<feature type="transmembrane region" description="Helical" evidence="7">
    <location>
        <begin position="177"/>
        <end position="194"/>
    </location>
</feature>
<name>A0A7R6PNH1_9BACT</name>
<dbReference type="NCBIfam" id="TIGR00544">
    <property type="entry name" value="lgt"/>
    <property type="match status" value="1"/>
</dbReference>
<evidence type="ECO:0000256" key="4">
    <source>
        <dbReference type="ARBA" id="ARBA00022692"/>
    </source>
</evidence>
<protein>
    <recommendedName>
        <fullName evidence="7">Phosphatidylglycerol--prolipoprotein diacylglyceryl transferase</fullName>
        <ecNumber evidence="7">2.5.1.145</ecNumber>
    </recommendedName>
</protein>